<accession>A0A0X1U8W7</accession>
<dbReference type="GO" id="GO:0006355">
    <property type="term" value="P:regulation of DNA-templated transcription"/>
    <property type="evidence" value="ECO:0007669"/>
    <property type="project" value="InterPro"/>
</dbReference>
<dbReference type="Proteomes" id="UP000184204">
    <property type="component" value="Unassembled WGS sequence"/>
</dbReference>
<reference evidence="7" key="3">
    <citation type="submission" date="2016-11" db="EMBL/GenBank/DDBJ databases">
        <authorList>
            <person name="Varghese N."/>
            <person name="Submissions S."/>
        </authorList>
    </citation>
    <scope>NUCLEOTIDE SEQUENCE</scope>
    <source>
        <strain evidence="7">DSM 1682</strain>
    </source>
</reference>
<dbReference type="Proteomes" id="UP000068026">
    <property type="component" value="Chromosome"/>
</dbReference>
<keyword evidence="1" id="KW-0805">Transcription regulation</keyword>
<evidence type="ECO:0000313" key="7">
    <source>
        <dbReference type="EMBL" id="SHE98375.1"/>
    </source>
</evidence>
<evidence type="ECO:0000313" key="6">
    <source>
        <dbReference type="EMBL" id="AMJ41385.1"/>
    </source>
</evidence>
<evidence type="ECO:0000259" key="4">
    <source>
        <dbReference type="PROSITE" id="PS50042"/>
    </source>
</evidence>
<dbReference type="PROSITE" id="PS51063">
    <property type="entry name" value="HTH_CRP_2"/>
    <property type="match status" value="1"/>
</dbReference>
<dbReference type="InterPro" id="IPR014710">
    <property type="entry name" value="RmlC-like_jellyroll"/>
</dbReference>
<dbReference type="EMBL" id="CP014223">
    <property type="protein sequence ID" value="AMJ41385.1"/>
    <property type="molecule type" value="Genomic_DNA"/>
</dbReference>
<keyword evidence="3" id="KW-0804">Transcription</keyword>
<dbReference type="InterPro" id="IPR012318">
    <property type="entry name" value="HTH_CRP"/>
</dbReference>
<dbReference type="EMBL" id="FQUA01000012">
    <property type="protein sequence ID" value="SHE98375.1"/>
    <property type="molecule type" value="Genomic_DNA"/>
</dbReference>
<reference evidence="6 8" key="1">
    <citation type="journal article" date="2016" name="Genome Announc.">
        <title>Complete Genome Sequence of the Amino Acid-Fermenting Clostridium propionicum X2 (DSM 1682).</title>
        <authorList>
            <person name="Poehlein A."/>
            <person name="Schlien K."/>
            <person name="Chowdhury N.P."/>
            <person name="Gottschalk G."/>
            <person name="Buckel W."/>
            <person name="Daniel R."/>
        </authorList>
    </citation>
    <scope>NUCLEOTIDE SEQUENCE [LARGE SCALE GENOMIC DNA]</scope>
    <source>
        <strain evidence="6 8">X2</strain>
    </source>
</reference>
<dbReference type="SUPFAM" id="SSF51206">
    <property type="entry name" value="cAMP-binding domain-like"/>
    <property type="match status" value="1"/>
</dbReference>
<dbReference type="CDD" id="cd00038">
    <property type="entry name" value="CAP_ED"/>
    <property type="match status" value="1"/>
</dbReference>
<dbReference type="Pfam" id="PF13545">
    <property type="entry name" value="HTH_Crp_2"/>
    <property type="match status" value="1"/>
</dbReference>
<evidence type="ECO:0000313" key="9">
    <source>
        <dbReference type="Proteomes" id="UP000184204"/>
    </source>
</evidence>
<dbReference type="RefSeq" id="WP_236782333.1">
    <property type="nucleotide sequence ID" value="NZ_CP014223.1"/>
</dbReference>
<evidence type="ECO:0000256" key="2">
    <source>
        <dbReference type="ARBA" id="ARBA00023125"/>
    </source>
</evidence>
<keyword evidence="2" id="KW-0238">DNA-binding</keyword>
<reference evidence="8" key="2">
    <citation type="submission" date="2016-01" db="EMBL/GenBank/DDBJ databases">
        <authorList>
            <person name="Poehlein A."/>
            <person name="Schlien K."/>
            <person name="Gottschalk G."/>
            <person name="Buckel W."/>
            <person name="Daniel R."/>
        </authorList>
    </citation>
    <scope>NUCLEOTIDE SEQUENCE [LARGE SCALE GENOMIC DNA]</scope>
    <source>
        <strain evidence="8">X2</strain>
    </source>
</reference>
<sequence>MHDVYLKQLQKMPLFEGIKETEINSVLTCLGSYLRSYKKGELIFLAGESIKSVGVILSGAVNMIKEDIWGTQTLIVSMKTGEIFGETFACGNLSDSKVTFAVGADCLILFLPYSKVLHSCSMSCTFHHRLIENMVGLISSKNVQLIEKIEVTSKKTLREKILTYLSIQSQQQGCSYFDVPLGRLEMAAYLCADRSALTRELSQMRSEGLLDFEKNTFHLLK</sequence>
<name>A0A0X1U8W7_ANAPI</name>
<dbReference type="Pfam" id="PF00027">
    <property type="entry name" value="cNMP_binding"/>
    <property type="match status" value="1"/>
</dbReference>
<evidence type="ECO:0000313" key="8">
    <source>
        <dbReference type="Proteomes" id="UP000068026"/>
    </source>
</evidence>
<keyword evidence="8" id="KW-1185">Reference proteome</keyword>
<evidence type="ECO:0000259" key="5">
    <source>
        <dbReference type="PROSITE" id="PS51063"/>
    </source>
</evidence>
<dbReference type="Gene3D" id="2.60.120.10">
    <property type="entry name" value="Jelly Rolls"/>
    <property type="match status" value="1"/>
</dbReference>
<proteinExistence type="predicted"/>
<dbReference type="GO" id="GO:0003677">
    <property type="term" value="F:DNA binding"/>
    <property type="evidence" value="ECO:0007669"/>
    <property type="project" value="UniProtKB-KW"/>
</dbReference>
<evidence type="ECO:0000256" key="3">
    <source>
        <dbReference type="ARBA" id="ARBA00023163"/>
    </source>
</evidence>
<dbReference type="KEGG" id="cpro:CPRO_17970"/>
<protein>
    <submittedName>
        <fullName evidence="6">Transcriptional activator FtrB</fullName>
    </submittedName>
    <submittedName>
        <fullName evidence="7">cAMP-binding domain of CRP or a regulatory subunit of cAMP-dependent protein kinases</fullName>
    </submittedName>
</protein>
<dbReference type="InterPro" id="IPR018490">
    <property type="entry name" value="cNMP-bd_dom_sf"/>
</dbReference>
<gene>
    <name evidence="6" type="ORF">CPRO_17970</name>
    <name evidence="7" type="ORF">SAMN02745151_02424</name>
</gene>
<reference evidence="9" key="4">
    <citation type="submission" date="2016-11" db="EMBL/GenBank/DDBJ databases">
        <authorList>
            <person name="Jaros S."/>
            <person name="Januszkiewicz K."/>
            <person name="Wedrychowicz H."/>
        </authorList>
    </citation>
    <scope>NUCLEOTIDE SEQUENCE [LARGE SCALE GENOMIC DNA]</scope>
    <source>
        <strain evidence="9">DSM 1682</strain>
    </source>
</reference>
<feature type="domain" description="Cyclic nucleotide-binding" evidence="4">
    <location>
        <begin position="14"/>
        <end position="86"/>
    </location>
</feature>
<dbReference type="PROSITE" id="PS50042">
    <property type="entry name" value="CNMP_BINDING_3"/>
    <property type="match status" value="1"/>
</dbReference>
<feature type="domain" description="HTH crp-type" evidence="5">
    <location>
        <begin position="155"/>
        <end position="221"/>
    </location>
</feature>
<dbReference type="InterPro" id="IPR000595">
    <property type="entry name" value="cNMP-bd_dom"/>
</dbReference>
<evidence type="ECO:0000256" key="1">
    <source>
        <dbReference type="ARBA" id="ARBA00023015"/>
    </source>
</evidence>
<dbReference type="InterPro" id="IPR036390">
    <property type="entry name" value="WH_DNA-bd_sf"/>
</dbReference>
<dbReference type="SUPFAM" id="SSF46785">
    <property type="entry name" value="Winged helix' DNA-binding domain"/>
    <property type="match status" value="1"/>
</dbReference>
<dbReference type="SMART" id="SM00100">
    <property type="entry name" value="cNMP"/>
    <property type="match status" value="1"/>
</dbReference>
<dbReference type="AlphaFoldDB" id="A0A0X1U8W7"/>
<organism evidence="7 9">
    <name type="scientific">Anaerotignum propionicum DSM 1682</name>
    <dbReference type="NCBI Taxonomy" id="991789"/>
    <lineage>
        <taxon>Bacteria</taxon>
        <taxon>Bacillati</taxon>
        <taxon>Bacillota</taxon>
        <taxon>Clostridia</taxon>
        <taxon>Lachnospirales</taxon>
        <taxon>Anaerotignaceae</taxon>
        <taxon>Anaerotignum</taxon>
    </lineage>
</organism>